<evidence type="ECO:0000313" key="1">
    <source>
        <dbReference type="EMBL" id="KRY40924.1"/>
    </source>
</evidence>
<dbReference type="InParanoid" id="A0A0V1BW03"/>
<reference evidence="1 2" key="1">
    <citation type="submission" date="2015-01" db="EMBL/GenBank/DDBJ databases">
        <title>Evolution of Trichinella species and genotypes.</title>
        <authorList>
            <person name="Korhonen P.K."/>
            <person name="Edoardo P."/>
            <person name="Giuseppe L.R."/>
            <person name="Gasser R.B."/>
        </authorList>
    </citation>
    <scope>NUCLEOTIDE SEQUENCE [LARGE SCALE GENOMIC DNA]</scope>
    <source>
        <strain evidence="1">ISS3</strain>
    </source>
</reference>
<sequence>MAAVASDVVDVRGVCAHLFVARGVLNHCDCWQHDLINATIHFSVVFFFYAECFRHKITTDCNDRRDSTETESDAPARYVFEMKMQDLGCPDLKNFSCFKVFRTNSDSSSAAICLAIGTKRRGGVETNGKDKDSRLGVMVDRSKCWKECQQRLVIFLNEDYLGRTDNSALRLHFWDILDIVKKHFHLSLRIQISYHNPEVWQCVTSEFRCVRIMKRKRSVVLRKDSTHMKLDSEKHGIT</sequence>
<gene>
    <name evidence="1" type="ORF">T01_3412</name>
</gene>
<protein>
    <submittedName>
        <fullName evidence="1">Uncharacterized protein</fullName>
    </submittedName>
</protein>
<name>A0A0V1BW03_TRISP</name>
<dbReference type="Proteomes" id="UP000054776">
    <property type="component" value="Unassembled WGS sequence"/>
</dbReference>
<accession>A0A0V1BW03</accession>
<dbReference type="AlphaFoldDB" id="A0A0V1BW03"/>
<comment type="caution">
    <text evidence="1">The sequence shown here is derived from an EMBL/GenBank/DDBJ whole genome shotgun (WGS) entry which is preliminary data.</text>
</comment>
<keyword evidence="2" id="KW-1185">Reference proteome</keyword>
<organism evidence="1 2">
    <name type="scientific">Trichinella spiralis</name>
    <name type="common">Trichina worm</name>
    <dbReference type="NCBI Taxonomy" id="6334"/>
    <lineage>
        <taxon>Eukaryota</taxon>
        <taxon>Metazoa</taxon>
        <taxon>Ecdysozoa</taxon>
        <taxon>Nematoda</taxon>
        <taxon>Enoplea</taxon>
        <taxon>Dorylaimia</taxon>
        <taxon>Trichinellida</taxon>
        <taxon>Trichinellidae</taxon>
        <taxon>Trichinella</taxon>
    </lineage>
</organism>
<dbReference type="OrthoDB" id="5943140at2759"/>
<dbReference type="EMBL" id="JYDH01000010">
    <property type="protein sequence ID" value="KRY40924.1"/>
    <property type="molecule type" value="Genomic_DNA"/>
</dbReference>
<proteinExistence type="predicted"/>
<evidence type="ECO:0000313" key="2">
    <source>
        <dbReference type="Proteomes" id="UP000054776"/>
    </source>
</evidence>